<protein>
    <recommendedName>
        <fullName evidence="3">Twin-arginine translocation signal domain-containing protein</fullName>
    </recommendedName>
</protein>
<feature type="non-terminal residue" evidence="2">
    <location>
        <position position="63"/>
    </location>
</feature>
<dbReference type="EMBL" id="BARS01052214">
    <property type="protein sequence ID" value="GAG52206.1"/>
    <property type="molecule type" value="Genomic_DNA"/>
</dbReference>
<dbReference type="AlphaFoldDB" id="X0ZVT6"/>
<feature type="region of interest" description="Disordered" evidence="1">
    <location>
        <begin position="37"/>
        <end position="63"/>
    </location>
</feature>
<accession>X0ZVT6</accession>
<name>X0ZVT6_9ZZZZ</name>
<dbReference type="NCBIfam" id="TIGR01409">
    <property type="entry name" value="TAT_signal_seq"/>
    <property type="match status" value="1"/>
</dbReference>
<evidence type="ECO:0000256" key="1">
    <source>
        <dbReference type="SAM" id="MobiDB-lite"/>
    </source>
</evidence>
<comment type="caution">
    <text evidence="2">The sequence shown here is derived from an EMBL/GenBank/DDBJ whole genome shotgun (WGS) entry which is preliminary data.</text>
</comment>
<dbReference type="PROSITE" id="PS51318">
    <property type="entry name" value="TAT"/>
    <property type="match status" value="1"/>
</dbReference>
<dbReference type="InterPro" id="IPR006311">
    <property type="entry name" value="TAT_signal"/>
</dbReference>
<evidence type="ECO:0008006" key="3">
    <source>
        <dbReference type="Google" id="ProtNLM"/>
    </source>
</evidence>
<gene>
    <name evidence="2" type="ORF">S01H1_77662</name>
</gene>
<reference evidence="2" key="1">
    <citation type="journal article" date="2014" name="Front. Microbiol.">
        <title>High frequency of phylogenetically diverse reductive dehalogenase-homologous genes in deep subseafloor sedimentary metagenomes.</title>
        <authorList>
            <person name="Kawai M."/>
            <person name="Futagami T."/>
            <person name="Toyoda A."/>
            <person name="Takaki Y."/>
            <person name="Nishi S."/>
            <person name="Hori S."/>
            <person name="Arai W."/>
            <person name="Tsubouchi T."/>
            <person name="Morono Y."/>
            <person name="Uchiyama I."/>
            <person name="Ito T."/>
            <person name="Fujiyama A."/>
            <person name="Inagaki F."/>
            <person name="Takami H."/>
        </authorList>
    </citation>
    <scope>NUCLEOTIDE SEQUENCE</scope>
    <source>
        <strain evidence="2">Expedition CK06-06</strain>
    </source>
</reference>
<organism evidence="2">
    <name type="scientific">marine sediment metagenome</name>
    <dbReference type="NCBI Taxonomy" id="412755"/>
    <lineage>
        <taxon>unclassified sequences</taxon>
        <taxon>metagenomes</taxon>
        <taxon>ecological metagenomes</taxon>
    </lineage>
</organism>
<evidence type="ECO:0000313" key="2">
    <source>
        <dbReference type="EMBL" id="GAG52206.1"/>
    </source>
</evidence>
<dbReference type="InterPro" id="IPR019546">
    <property type="entry name" value="TAT_signal_bac_arc"/>
</dbReference>
<sequence>MKESHVLSRRRFLEKMGLTAAAGSAAAALDLPSLAWGQDNSGPIDCGPPPKARPHRRTGGESF</sequence>
<proteinExistence type="predicted"/>